<dbReference type="PATRIC" id="fig|1321819.3.peg.2264"/>
<dbReference type="EMBL" id="AWSV01000131">
    <property type="protein sequence ID" value="ERI84144.1"/>
    <property type="molecule type" value="Genomic_DNA"/>
</dbReference>
<gene>
    <name evidence="1" type="ORF">HMPREF1981_02453</name>
</gene>
<evidence type="ECO:0000313" key="1">
    <source>
        <dbReference type="EMBL" id="ERI84144.1"/>
    </source>
</evidence>
<sequence length="62" mass="7215">MHANAAKKKEGGGVYRCKQSFYCMQTQLYHVTWLYKLAVNRASIARKRSLFLLQTEPLLHES</sequence>
<accession>U2C103</accession>
<protein>
    <submittedName>
        <fullName evidence="1">Uncharacterized protein</fullName>
    </submittedName>
</protein>
<evidence type="ECO:0000313" key="2">
    <source>
        <dbReference type="Proteomes" id="UP000016496"/>
    </source>
</evidence>
<dbReference type="Proteomes" id="UP000016496">
    <property type="component" value="Unassembled WGS sequence"/>
</dbReference>
<proteinExistence type="predicted"/>
<comment type="caution">
    <text evidence="1">The sequence shown here is derived from an EMBL/GenBank/DDBJ whole genome shotgun (WGS) entry which is preliminary data.</text>
</comment>
<name>U2C103_9BACE</name>
<dbReference type="HOGENOM" id="CLU_2894702_0_0_10"/>
<dbReference type="AlphaFoldDB" id="U2C103"/>
<organism evidence="1 2">
    <name type="scientific">Bacteroides pyogenes F0041</name>
    <dbReference type="NCBI Taxonomy" id="1321819"/>
    <lineage>
        <taxon>Bacteria</taxon>
        <taxon>Pseudomonadati</taxon>
        <taxon>Bacteroidota</taxon>
        <taxon>Bacteroidia</taxon>
        <taxon>Bacteroidales</taxon>
        <taxon>Bacteroidaceae</taxon>
        <taxon>Bacteroides</taxon>
    </lineage>
</organism>
<reference evidence="1 2" key="1">
    <citation type="submission" date="2013-08" db="EMBL/GenBank/DDBJ databases">
        <authorList>
            <person name="Weinstock G."/>
            <person name="Sodergren E."/>
            <person name="Wylie T."/>
            <person name="Fulton L."/>
            <person name="Fulton R."/>
            <person name="Fronick C."/>
            <person name="O'Laughlin M."/>
            <person name="Godfrey J."/>
            <person name="Miner T."/>
            <person name="Herter B."/>
            <person name="Appelbaum E."/>
            <person name="Cordes M."/>
            <person name="Lek S."/>
            <person name="Wollam A."/>
            <person name="Pepin K.H."/>
            <person name="Palsikar V.B."/>
            <person name="Mitreva M."/>
            <person name="Wilson R.K."/>
        </authorList>
    </citation>
    <scope>NUCLEOTIDE SEQUENCE [LARGE SCALE GENOMIC DNA]</scope>
    <source>
        <strain evidence="1 2">F0041</strain>
    </source>
</reference>